<dbReference type="GO" id="GO:0005524">
    <property type="term" value="F:ATP binding"/>
    <property type="evidence" value="ECO:0007669"/>
    <property type="project" value="InterPro"/>
</dbReference>
<dbReference type="CDD" id="cd00267">
    <property type="entry name" value="ABC_ATPase"/>
    <property type="match status" value="1"/>
</dbReference>
<dbReference type="PANTHER" id="PTHR32182:SF22">
    <property type="entry name" value="ATP-DEPENDENT ENDONUCLEASE, OLD FAMILY-RELATED"/>
    <property type="match status" value="1"/>
</dbReference>
<accession>A0AAP5M5P3</accession>
<dbReference type="GO" id="GO:0016887">
    <property type="term" value="F:ATP hydrolysis activity"/>
    <property type="evidence" value="ECO:0007669"/>
    <property type="project" value="InterPro"/>
</dbReference>
<dbReference type="Gene3D" id="3.40.50.300">
    <property type="entry name" value="P-loop containing nucleotide triphosphate hydrolases"/>
    <property type="match status" value="1"/>
</dbReference>
<name>A0AAP5M5P3_9CYAN</name>
<dbReference type="GO" id="GO:0000731">
    <property type="term" value="P:DNA synthesis involved in DNA repair"/>
    <property type="evidence" value="ECO:0007669"/>
    <property type="project" value="TreeGrafter"/>
</dbReference>
<organism evidence="2 3">
    <name type="scientific">Aetokthonos hydrillicola Thurmond2011</name>
    <dbReference type="NCBI Taxonomy" id="2712845"/>
    <lineage>
        <taxon>Bacteria</taxon>
        <taxon>Bacillati</taxon>
        <taxon>Cyanobacteriota</taxon>
        <taxon>Cyanophyceae</taxon>
        <taxon>Nostocales</taxon>
        <taxon>Hapalosiphonaceae</taxon>
        <taxon>Aetokthonos</taxon>
    </lineage>
</organism>
<dbReference type="RefSeq" id="WP_279605516.1">
    <property type="nucleotide sequence ID" value="NZ_CAWQFN010000831.1"/>
</dbReference>
<protein>
    <submittedName>
        <fullName evidence="2">AAA family ATPase</fullName>
    </submittedName>
</protein>
<dbReference type="SUPFAM" id="SSF52540">
    <property type="entry name" value="P-loop containing nucleoside triphosphate hydrolases"/>
    <property type="match status" value="1"/>
</dbReference>
<gene>
    <name evidence="2" type="ORF">G7B40_016435</name>
</gene>
<dbReference type="EMBL" id="JAALHA020000007">
    <property type="protein sequence ID" value="MDR9896136.1"/>
    <property type="molecule type" value="Genomic_DNA"/>
</dbReference>
<evidence type="ECO:0000259" key="1">
    <source>
        <dbReference type="Pfam" id="PF13304"/>
    </source>
</evidence>
<dbReference type="PANTHER" id="PTHR32182">
    <property type="entry name" value="DNA REPLICATION AND REPAIR PROTEIN RECF"/>
    <property type="match status" value="1"/>
</dbReference>
<dbReference type="InterPro" id="IPR003959">
    <property type="entry name" value="ATPase_AAA_core"/>
</dbReference>
<reference evidence="3" key="1">
    <citation type="journal article" date="2021" name="Science">
        <title>Hunting the eagle killer: A cyanobacterial neurotoxin causes vacuolar myelinopathy.</title>
        <authorList>
            <person name="Breinlinger S."/>
            <person name="Phillips T.J."/>
            <person name="Haram B.N."/>
            <person name="Mares J."/>
            <person name="Martinez Yerena J.A."/>
            <person name="Hrouzek P."/>
            <person name="Sobotka R."/>
            <person name="Henderson W.M."/>
            <person name="Schmieder P."/>
            <person name="Williams S.M."/>
            <person name="Lauderdale J.D."/>
            <person name="Wilde H.D."/>
            <person name="Gerrin W."/>
            <person name="Kust A."/>
            <person name="Washington J.W."/>
            <person name="Wagner C."/>
            <person name="Geier B."/>
            <person name="Liebeke M."/>
            <person name="Enke H."/>
            <person name="Niedermeyer T.H.J."/>
            <person name="Wilde S.B."/>
        </authorList>
    </citation>
    <scope>NUCLEOTIDE SEQUENCE [LARGE SCALE GENOMIC DNA]</scope>
    <source>
        <strain evidence="3">Thurmond2011</strain>
    </source>
</reference>
<sequence length="123" mass="13898">MTPHNFSNTLSDGTLRFMCLATVFLQPEDFQPETILVDEPELGLHPYAITVLASLIRTATKQVIFSTQSVELLNEFEANNVIVVDLEQGKSSFRRLANDELESWLLDYSLGELWKKNLLGGRP</sequence>
<keyword evidence="3" id="KW-1185">Reference proteome</keyword>
<evidence type="ECO:0000313" key="2">
    <source>
        <dbReference type="EMBL" id="MDR9896136.1"/>
    </source>
</evidence>
<dbReference type="Proteomes" id="UP000667802">
    <property type="component" value="Unassembled WGS sequence"/>
</dbReference>
<dbReference type="GO" id="GO:0006302">
    <property type="term" value="P:double-strand break repair"/>
    <property type="evidence" value="ECO:0007669"/>
    <property type="project" value="TreeGrafter"/>
</dbReference>
<evidence type="ECO:0000313" key="3">
    <source>
        <dbReference type="Proteomes" id="UP000667802"/>
    </source>
</evidence>
<proteinExistence type="predicted"/>
<dbReference type="InterPro" id="IPR027417">
    <property type="entry name" value="P-loop_NTPase"/>
</dbReference>
<feature type="domain" description="ATPase AAA-type core" evidence="1">
    <location>
        <begin position="9"/>
        <end position="74"/>
    </location>
</feature>
<comment type="caution">
    <text evidence="2">The sequence shown here is derived from an EMBL/GenBank/DDBJ whole genome shotgun (WGS) entry which is preliminary data.</text>
</comment>
<dbReference type="Pfam" id="PF13304">
    <property type="entry name" value="AAA_21"/>
    <property type="match status" value="1"/>
</dbReference>
<dbReference type="AlphaFoldDB" id="A0AAP5M5P3"/>